<protein>
    <submittedName>
        <fullName evidence="1">ATP-binding protein</fullName>
    </submittedName>
</protein>
<dbReference type="AlphaFoldDB" id="A0ABD6BC37"/>
<dbReference type="GO" id="GO:0005524">
    <property type="term" value="F:ATP binding"/>
    <property type="evidence" value="ECO:0007669"/>
    <property type="project" value="UniProtKB-KW"/>
</dbReference>
<sequence length="61" mass="7293">MELPFTTDVNAWTWDTVTSLSQHSENQYLEYKETLHPPDEIKPVQKEWQRKLEKEITAFAN</sequence>
<organism evidence="1 2">
    <name type="scientific">Halolamina salina</name>
    <dbReference type="NCBI Taxonomy" id="1220023"/>
    <lineage>
        <taxon>Archaea</taxon>
        <taxon>Methanobacteriati</taxon>
        <taxon>Methanobacteriota</taxon>
        <taxon>Stenosarchaea group</taxon>
        <taxon>Halobacteria</taxon>
        <taxon>Halobacteriales</taxon>
        <taxon>Haloferacaceae</taxon>
    </lineage>
</organism>
<feature type="non-terminal residue" evidence="1">
    <location>
        <position position="61"/>
    </location>
</feature>
<reference evidence="1 2" key="1">
    <citation type="journal article" date="2019" name="Int. J. Syst. Evol. Microbiol.">
        <title>The Global Catalogue of Microorganisms (GCM) 10K type strain sequencing project: providing services to taxonomists for standard genome sequencing and annotation.</title>
        <authorList>
            <consortium name="The Broad Institute Genomics Platform"/>
            <consortium name="The Broad Institute Genome Sequencing Center for Infectious Disease"/>
            <person name="Wu L."/>
            <person name="Ma J."/>
        </authorList>
    </citation>
    <scope>NUCLEOTIDE SEQUENCE [LARGE SCALE GENOMIC DNA]</scope>
    <source>
        <strain evidence="1 2">CGMCC 1.12285</strain>
    </source>
</reference>
<keyword evidence="1" id="KW-0067">ATP-binding</keyword>
<gene>
    <name evidence="1" type="ORF">ACFR9S_14975</name>
</gene>
<name>A0ABD6BC37_9EURY</name>
<proteinExistence type="predicted"/>
<evidence type="ECO:0000313" key="1">
    <source>
        <dbReference type="EMBL" id="MFD1527585.1"/>
    </source>
</evidence>
<dbReference type="EMBL" id="JBHUDH010000229">
    <property type="protein sequence ID" value="MFD1527585.1"/>
    <property type="molecule type" value="Genomic_DNA"/>
</dbReference>
<comment type="caution">
    <text evidence="1">The sequence shown here is derived from an EMBL/GenBank/DDBJ whole genome shotgun (WGS) entry which is preliminary data.</text>
</comment>
<accession>A0ABD6BC37</accession>
<keyword evidence="2" id="KW-1185">Reference proteome</keyword>
<keyword evidence="1" id="KW-0547">Nucleotide-binding</keyword>
<dbReference type="Proteomes" id="UP001597111">
    <property type="component" value="Unassembled WGS sequence"/>
</dbReference>
<evidence type="ECO:0000313" key="2">
    <source>
        <dbReference type="Proteomes" id="UP001597111"/>
    </source>
</evidence>